<keyword evidence="1" id="KW-0812">Transmembrane</keyword>
<name>A0ABW2HM59_9ACTN</name>
<feature type="transmembrane region" description="Helical" evidence="1">
    <location>
        <begin position="249"/>
        <end position="270"/>
    </location>
</feature>
<sequence>MSDSYRRAHHLAQAGRYAEAERIVRAGLAEEPGDGRLLTLLAWVLRMRREYPAALAAADSAVAASPHDADAHAERAENLILLIRSKDAADAAREAVRLDQLSAPAHLVLARALAAAHDLAGARAAAARGLSLDPDSAEGLLTVAEVERDAGNREAATAAARSALAIEPESSYGRWMIAMLDAERLHVRRSMRGLRDAARISPARPDLISMTWPIRGVLSGLRRGLFAGAVLVGALLLVGHWWWPVAATFARLVSGVLAAVLTGFGARVLLPAGWLPWRCLPLLPPLMRRPTYAAFPVLALAVALLVVHASTGWWPAAVLALAMAPVLWALSLVEMLGAGLDDPGIRHALRSLAGEFRDWWVTTKRDLRDAWKDDPKS</sequence>
<dbReference type="InterPro" id="IPR011990">
    <property type="entry name" value="TPR-like_helical_dom_sf"/>
</dbReference>
<keyword evidence="3" id="KW-1185">Reference proteome</keyword>
<feature type="transmembrane region" description="Helical" evidence="1">
    <location>
        <begin position="224"/>
        <end position="243"/>
    </location>
</feature>
<dbReference type="Proteomes" id="UP001596548">
    <property type="component" value="Unassembled WGS sequence"/>
</dbReference>
<evidence type="ECO:0000313" key="2">
    <source>
        <dbReference type="EMBL" id="MFC7272615.1"/>
    </source>
</evidence>
<proteinExistence type="predicted"/>
<dbReference type="SUPFAM" id="SSF48452">
    <property type="entry name" value="TPR-like"/>
    <property type="match status" value="1"/>
</dbReference>
<evidence type="ECO:0000256" key="1">
    <source>
        <dbReference type="SAM" id="Phobius"/>
    </source>
</evidence>
<reference evidence="3" key="1">
    <citation type="journal article" date="2019" name="Int. J. Syst. Evol. Microbiol.">
        <title>The Global Catalogue of Microorganisms (GCM) 10K type strain sequencing project: providing services to taxonomists for standard genome sequencing and annotation.</title>
        <authorList>
            <consortium name="The Broad Institute Genomics Platform"/>
            <consortium name="The Broad Institute Genome Sequencing Center for Infectious Disease"/>
            <person name="Wu L."/>
            <person name="Ma J."/>
        </authorList>
    </citation>
    <scope>NUCLEOTIDE SEQUENCE [LARGE SCALE GENOMIC DNA]</scope>
    <source>
        <strain evidence="3">XZYJT-10</strain>
    </source>
</reference>
<organism evidence="2 3">
    <name type="scientific">Paractinoplanes rhizophilus</name>
    <dbReference type="NCBI Taxonomy" id="1416877"/>
    <lineage>
        <taxon>Bacteria</taxon>
        <taxon>Bacillati</taxon>
        <taxon>Actinomycetota</taxon>
        <taxon>Actinomycetes</taxon>
        <taxon>Micromonosporales</taxon>
        <taxon>Micromonosporaceae</taxon>
        <taxon>Paractinoplanes</taxon>
    </lineage>
</organism>
<evidence type="ECO:0000313" key="3">
    <source>
        <dbReference type="Proteomes" id="UP001596548"/>
    </source>
</evidence>
<keyword evidence="1" id="KW-1133">Transmembrane helix</keyword>
<dbReference type="InterPro" id="IPR019734">
    <property type="entry name" value="TPR_rpt"/>
</dbReference>
<gene>
    <name evidence="2" type="ORF">ACFQS1_01360</name>
</gene>
<keyword evidence="1" id="KW-0472">Membrane</keyword>
<dbReference type="Gene3D" id="1.25.40.10">
    <property type="entry name" value="Tetratricopeptide repeat domain"/>
    <property type="match status" value="1"/>
</dbReference>
<accession>A0ABW2HM59</accession>
<dbReference type="RefSeq" id="WP_378963994.1">
    <property type="nucleotide sequence ID" value="NZ_JBHTBJ010000001.1"/>
</dbReference>
<feature type="transmembrane region" description="Helical" evidence="1">
    <location>
        <begin position="316"/>
        <end position="340"/>
    </location>
</feature>
<protein>
    <submittedName>
        <fullName evidence="2">Tetratricopeptide repeat protein</fullName>
    </submittedName>
</protein>
<comment type="caution">
    <text evidence="2">The sequence shown here is derived from an EMBL/GenBank/DDBJ whole genome shotgun (WGS) entry which is preliminary data.</text>
</comment>
<feature type="transmembrane region" description="Helical" evidence="1">
    <location>
        <begin position="291"/>
        <end position="310"/>
    </location>
</feature>
<dbReference type="SMART" id="SM00028">
    <property type="entry name" value="TPR"/>
    <property type="match status" value="5"/>
</dbReference>
<dbReference type="EMBL" id="JBHTBJ010000001">
    <property type="protein sequence ID" value="MFC7272615.1"/>
    <property type="molecule type" value="Genomic_DNA"/>
</dbReference>